<dbReference type="Proteomes" id="UP000279194">
    <property type="component" value="Unassembled WGS sequence"/>
</dbReference>
<accession>A0A3L9DRP7</accession>
<dbReference type="InterPro" id="IPR001867">
    <property type="entry name" value="OmpR/PhoB-type_DNA-bd"/>
</dbReference>
<dbReference type="EMBL" id="RCVM01000009">
    <property type="protein sequence ID" value="RLY03224.1"/>
    <property type="molecule type" value="Genomic_DNA"/>
</dbReference>
<keyword evidence="5" id="KW-0804">Transcription</keyword>
<comment type="caution">
    <text evidence="10">The sequence shown here is derived from an EMBL/GenBank/DDBJ whole genome shotgun (WGS) entry which is preliminary data.</text>
</comment>
<organism evidence="10 11">
    <name type="scientific">Streptococcus hillyeri</name>
    <dbReference type="NCBI Taxonomy" id="2282420"/>
    <lineage>
        <taxon>Bacteria</taxon>
        <taxon>Bacillati</taxon>
        <taxon>Bacillota</taxon>
        <taxon>Bacilli</taxon>
        <taxon>Lactobacillales</taxon>
        <taxon>Streptococcaceae</taxon>
        <taxon>Streptococcus</taxon>
    </lineage>
</organism>
<proteinExistence type="predicted"/>
<dbReference type="Gene3D" id="1.10.10.10">
    <property type="entry name" value="Winged helix-like DNA-binding domain superfamily/Winged helix DNA-binding domain"/>
    <property type="match status" value="1"/>
</dbReference>
<evidence type="ECO:0000313" key="11">
    <source>
        <dbReference type="Proteomes" id="UP000279194"/>
    </source>
</evidence>
<dbReference type="InterPro" id="IPR011006">
    <property type="entry name" value="CheY-like_superfamily"/>
</dbReference>
<name>A0A3L9DRP7_9STRE</name>
<evidence type="ECO:0000256" key="6">
    <source>
        <dbReference type="PROSITE-ProRule" id="PRU00169"/>
    </source>
</evidence>
<evidence type="ECO:0000256" key="5">
    <source>
        <dbReference type="ARBA" id="ARBA00023163"/>
    </source>
</evidence>
<feature type="modified residue" description="4-aspartylphosphate" evidence="6">
    <location>
        <position position="52"/>
    </location>
</feature>
<sequence>MLLIVEDDSVILQGLSLSLKREGWQILTAQSQEEALALFNSHQKELKLCLLDIGLPDGDGIDICRQIRQVSDTPVIFLTAQDDEVHTVLALEEGADDYITKPFRFGELQARIRAVLRRQQKQQGQSLIQIGQLSIDSNLGKVTLADQEILLTSQEYRLLLTLARNLGRLLTRQELLEALWDDGARFVNDNTLTVTIKRLRQKLSDSDGDWIETVRGQGYRLRSER</sequence>
<dbReference type="InterPro" id="IPR036388">
    <property type="entry name" value="WH-like_DNA-bd_sf"/>
</dbReference>
<dbReference type="AlphaFoldDB" id="A0A3L9DRP7"/>
<gene>
    <name evidence="10" type="ORF">EAF07_05450</name>
</gene>
<dbReference type="GO" id="GO:0032993">
    <property type="term" value="C:protein-DNA complex"/>
    <property type="evidence" value="ECO:0007669"/>
    <property type="project" value="TreeGrafter"/>
</dbReference>
<evidence type="ECO:0000256" key="1">
    <source>
        <dbReference type="ARBA" id="ARBA00022553"/>
    </source>
</evidence>
<reference evidence="10 11" key="1">
    <citation type="submission" date="2018-10" db="EMBL/GenBank/DDBJ databases">
        <title>Streptococcus hillyeri sp. nov., isolated from equine tracheal sample.</title>
        <authorList>
            <person name="Macfadyen A.C."/>
            <person name="Waller A."/>
            <person name="Paterson G.K."/>
        </authorList>
    </citation>
    <scope>NUCLEOTIDE SEQUENCE [LARGE SCALE GENOMIC DNA]</scope>
    <source>
        <strain evidence="10 11">28462</strain>
    </source>
</reference>
<feature type="domain" description="OmpR/PhoB-type" evidence="9">
    <location>
        <begin position="125"/>
        <end position="223"/>
    </location>
</feature>
<dbReference type="SUPFAM" id="SSF52172">
    <property type="entry name" value="CheY-like"/>
    <property type="match status" value="1"/>
</dbReference>
<dbReference type="SMART" id="SM00862">
    <property type="entry name" value="Trans_reg_C"/>
    <property type="match status" value="1"/>
</dbReference>
<dbReference type="GO" id="GO:0000976">
    <property type="term" value="F:transcription cis-regulatory region binding"/>
    <property type="evidence" value="ECO:0007669"/>
    <property type="project" value="TreeGrafter"/>
</dbReference>
<evidence type="ECO:0000256" key="2">
    <source>
        <dbReference type="ARBA" id="ARBA00023012"/>
    </source>
</evidence>
<dbReference type="GO" id="GO:0005829">
    <property type="term" value="C:cytosol"/>
    <property type="evidence" value="ECO:0007669"/>
    <property type="project" value="TreeGrafter"/>
</dbReference>
<evidence type="ECO:0000259" key="8">
    <source>
        <dbReference type="PROSITE" id="PS50110"/>
    </source>
</evidence>
<keyword evidence="1 6" id="KW-0597">Phosphoprotein</keyword>
<keyword evidence="2" id="KW-0902">Two-component regulatory system</keyword>
<dbReference type="GO" id="GO:0006355">
    <property type="term" value="P:regulation of DNA-templated transcription"/>
    <property type="evidence" value="ECO:0007669"/>
    <property type="project" value="InterPro"/>
</dbReference>
<keyword evidence="4 7" id="KW-0238">DNA-binding</keyword>
<evidence type="ECO:0000256" key="7">
    <source>
        <dbReference type="PROSITE-ProRule" id="PRU01091"/>
    </source>
</evidence>
<dbReference type="Gene3D" id="6.10.250.690">
    <property type="match status" value="1"/>
</dbReference>
<protein>
    <submittedName>
        <fullName evidence="10">DNA-binding response regulator</fullName>
    </submittedName>
</protein>
<dbReference type="PANTHER" id="PTHR48111:SF40">
    <property type="entry name" value="PHOSPHATE REGULON TRANSCRIPTIONAL REGULATORY PROTEIN PHOB"/>
    <property type="match status" value="1"/>
</dbReference>
<dbReference type="RefSeq" id="WP_121835435.1">
    <property type="nucleotide sequence ID" value="NZ_CP163513.1"/>
</dbReference>
<evidence type="ECO:0000313" key="10">
    <source>
        <dbReference type="EMBL" id="RLY03224.1"/>
    </source>
</evidence>
<dbReference type="PROSITE" id="PS50110">
    <property type="entry name" value="RESPONSE_REGULATORY"/>
    <property type="match status" value="1"/>
</dbReference>
<dbReference type="PROSITE" id="PS51755">
    <property type="entry name" value="OMPR_PHOB"/>
    <property type="match status" value="1"/>
</dbReference>
<dbReference type="Pfam" id="PF00486">
    <property type="entry name" value="Trans_reg_C"/>
    <property type="match status" value="1"/>
</dbReference>
<keyword evidence="11" id="KW-1185">Reference proteome</keyword>
<dbReference type="Gene3D" id="3.40.50.2300">
    <property type="match status" value="1"/>
</dbReference>
<dbReference type="SMART" id="SM00448">
    <property type="entry name" value="REC"/>
    <property type="match status" value="1"/>
</dbReference>
<dbReference type="CDD" id="cd00383">
    <property type="entry name" value="trans_reg_C"/>
    <property type="match status" value="1"/>
</dbReference>
<dbReference type="Pfam" id="PF00072">
    <property type="entry name" value="Response_reg"/>
    <property type="match status" value="1"/>
</dbReference>
<dbReference type="CDD" id="cd17574">
    <property type="entry name" value="REC_OmpR"/>
    <property type="match status" value="1"/>
</dbReference>
<keyword evidence="3" id="KW-0805">Transcription regulation</keyword>
<dbReference type="InterPro" id="IPR039420">
    <property type="entry name" value="WalR-like"/>
</dbReference>
<dbReference type="PANTHER" id="PTHR48111">
    <property type="entry name" value="REGULATOR OF RPOS"/>
    <property type="match status" value="1"/>
</dbReference>
<feature type="DNA-binding region" description="OmpR/PhoB-type" evidence="7">
    <location>
        <begin position="125"/>
        <end position="223"/>
    </location>
</feature>
<dbReference type="OrthoDB" id="9790442at2"/>
<evidence type="ECO:0000256" key="3">
    <source>
        <dbReference type="ARBA" id="ARBA00023015"/>
    </source>
</evidence>
<dbReference type="InterPro" id="IPR001789">
    <property type="entry name" value="Sig_transdc_resp-reg_receiver"/>
</dbReference>
<evidence type="ECO:0000259" key="9">
    <source>
        <dbReference type="PROSITE" id="PS51755"/>
    </source>
</evidence>
<evidence type="ECO:0000256" key="4">
    <source>
        <dbReference type="ARBA" id="ARBA00023125"/>
    </source>
</evidence>
<feature type="domain" description="Response regulatory" evidence="8">
    <location>
        <begin position="1"/>
        <end position="116"/>
    </location>
</feature>
<dbReference type="GO" id="GO:0000156">
    <property type="term" value="F:phosphorelay response regulator activity"/>
    <property type="evidence" value="ECO:0007669"/>
    <property type="project" value="TreeGrafter"/>
</dbReference>